<gene>
    <name evidence="1" type="ORF">DEU50_10488</name>
</gene>
<proteinExistence type="predicted"/>
<dbReference type="AlphaFoldDB" id="A0AAX1PKC5"/>
<reference evidence="1 2" key="1">
    <citation type="submission" date="2018-06" db="EMBL/GenBank/DDBJ databases">
        <title>Freshwater and sediment microbial communities from various areas in North America, analyzing microbe dynamics in response to fracking.</title>
        <authorList>
            <person name="Lamendella R."/>
        </authorList>
    </citation>
    <scope>NUCLEOTIDE SEQUENCE [LARGE SCALE GENOMIC DNA]</scope>
    <source>
        <strain evidence="1 2">17</strain>
    </source>
</reference>
<dbReference type="Proteomes" id="UP000249422">
    <property type="component" value="Unassembled WGS sequence"/>
</dbReference>
<protein>
    <submittedName>
        <fullName evidence="1">Uncharacterized protein</fullName>
    </submittedName>
</protein>
<sequence>MMVACLSRDRGRLKLFYCDLRSLYYQLACAMLVFLFRTQGGEKNG</sequence>
<organism evidence="1 2">
    <name type="scientific">Aeromonas salmonicida</name>
    <dbReference type="NCBI Taxonomy" id="645"/>
    <lineage>
        <taxon>Bacteria</taxon>
        <taxon>Pseudomonadati</taxon>
        <taxon>Pseudomonadota</taxon>
        <taxon>Gammaproteobacteria</taxon>
        <taxon>Aeromonadales</taxon>
        <taxon>Aeromonadaceae</taxon>
        <taxon>Aeromonas</taxon>
    </lineage>
</organism>
<dbReference type="KEGG" id="aeo:O23A_p2309"/>
<evidence type="ECO:0000313" key="2">
    <source>
        <dbReference type="Proteomes" id="UP000249422"/>
    </source>
</evidence>
<accession>A0AAX1PKC5</accession>
<name>A0AAX1PKC5_AERSA</name>
<dbReference type="EMBL" id="QLLM01000004">
    <property type="protein sequence ID" value="RAJ06309.1"/>
    <property type="molecule type" value="Genomic_DNA"/>
</dbReference>
<evidence type="ECO:0000313" key="1">
    <source>
        <dbReference type="EMBL" id="RAJ06309.1"/>
    </source>
</evidence>
<comment type="caution">
    <text evidence="1">The sequence shown here is derived from an EMBL/GenBank/DDBJ whole genome shotgun (WGS) entry which is preliminary data.</text>
</comment>